<evidence type="ECO:0000256" key="6">
    <source>
        <dbReference type="ARBA" id="ARBA00022989"/>
    </source>
</evidence>
<comment type="subcellular location">
    <subcellularLocation>
        <location evidence="1 9">Mitochondrion inner membrane</location>
        <topology evidence="1 9">Single-pass membrane protein</topology>
    </subcellularLocation>
</comment>
<accession>A0A699Y908</accession>
<organism evidence="10 11">
    <name type="scientific">Haematococcus lacustris</name>
    <name type="common">Green alga</name>
    <name type="synonym">Haematococcus pluvialis</name>
    <dbReference type="NCBI Taxonomy" id="44745"/>
    <lineage>
        <taxon>Eukaryota</taxon>
        <taxon>Viridiplantae</taxon>
        <taxon>Chlorophyta</taxon>
        <taxon>core chlorophytes</taxon>
        <taxon>Chlorophyceae</taxon>
        <taxon>CS clade</taxon>
        <taxon>Chlamydomonadales</taxon>
        <taxon>Haematococcaceae</taxon>
        <taxon>Haematococcus</taxon>
    </lineage>
</organism>
<dbReference type="PANTHER" id="PTHR13032:SF6">
    <property type="entry name" value="MITOCHONDRIAL IMPORT INNER MEMBRANE TRANSLOCASE SUBUNIT TIM21"/>
    <property type="match status" value="1"/>
</dbReference>
<dbReference type="Pfam" id="PF08294">
    <property type="entry name" value="TIM21"/>
    <property type="match status" value="1"/>
</dbReference>
<feature type="transmembrane region" description="Helical" evidence="9">
    <location>
        <begin position="34"/>
        <end position="57"/>
    </location>
</feature>
<keyword evidence="4 9" id="KW-0999">Mitochondrion inner membrane</keyword>
<keyword evidence="9" id="KW-0813">Transport</keyword>
<keyword evidence="9" id="KW-0811">Translocation</keyword>
<dbReference type="Proteomes" id="UP000485058">
    <property type="component" value="Unassembled WGS sequence"/>
</dbReference>
<keyword evidence="7 9" id="KW-0496">Mitochondrion</keyword>
<gene>
    <name evidence="10" type="ORF">HaLaN_00342</name>
</gene>
<keyword evidence="8 9" id="KW-0472">Membrane</keyword>
<evidence type="ECO:0000256" key="3">
    <source>
        <dbReference type="ARBA" id="ARBA00022692"/>
    </source>
</evidence>
<keyword evidence="11" id="KW-1185">Reference proteome</keyword>
<sequence>QAPTDSFELTTERISALTDKIPQRPVGVVEGTSYSIIILAAFGVLAYLVYMFVLNFIMEPTALQCFNHTLDVLKADPRITVRLGASDDIRAWGSNSSSRVARQQIPHQIYKDAQGQEHVRVQFYMKGPSGTGLVNADMYRDTAGQWQYTYLLMDVYTASSSNPSRLYIVKPQ</sequence>
<keyword evidence="3 9" id="KW-0812">Transmembrane</keyword>
<proteinExistence type="inferred from homology"/>
<dbReference type="Gene3D" id="3.10.450.320">
    <property type="entry name" value="Mitochondrial import inner membrane translocase subunit Tim21"/>
    <property type="match status" value="1"/>
</dbReference>
<comment type="caution">
    <text evidence="10">The sequence shown here is derived from an EMBL/GenBank/DDBJ whole genome shotgun (WGS) entry which is preliminary data.</text>
</comment>
<reference evidence="10 11" key="1">
    <citation type="submission" date="2020-02" db="EMBL/GenBank/DDBJ databases">
        <title>Draft genome sequence of Haematococcus lacustris strain NIES-144.</title>
        <authorList>
            <person name="Morimoto D."/>
            <person name="Nakagawa S."/>
            <person name="Yoshida T."/>
            <person name="Sawayama S."/>
        </authorList>
    </citation>
    <scope>NUCLEOTIDE SEQUENCE [LARGE SCALE GENOMIC DNA]</scope>
    <source>
        <strain evidence="10 11">NIES-144</strain>
    </source>
</reference>
<keyword evidence="9" id="KW-0653">Protein transport</keyword>
<dbReference type="AlphaFoldDB" id="A0A699Y908"/>
<dbReference type="GO" id="GO:0030150">
    <property type="term" value="P:protein import into mitochondrial matrix"/>
    <property type="evidence" value="ECO:0007669"/>
    <property type="project" value="UniProtKB-UniRule"/>
</dbReference>
<evidence type="ECO:0000256" key="5">
    <source>
        <dbReference type="ARBA" id="ARBA00022946"/>
    </source>
</evidence>
<evidence type="ECO:0000256" key="9">
    <source>
        <dbReference type="RuleBase" id="RU367142"/>
    </source>
</evidence>
<protein>
    <recommendedName>
        <fullName evidence="9">Mitochondrial import inner membrane translocase subunit Tim21</fullName>
    </recommendedName>
</protein>
<evidence type="ECO:0000256" key="8">
    <source>
        <dbReference type="ARBA" id="ARBA00023136"/>
    </source>
</evidence>
<feature type="non-terminal residue" evidence="10">
    <location>
        <position position="1"/>
    </location>
</feature>
<evidence type="ECO:0000256" key="1">
    <source>
        <dbReference type="ARBA" id="ARBA00004434"/>
    </source>
</evidence>
<dbReference type="GO" id="GO:0005744">
    <property type="term" value="C:TIM23 mitochondrial import inner membrane translocase complex"/>
    <property type="evidence" value="ECO:0007669"/>
    <property type="project" value="UniProtKB-UniRule"/>
</dbReference>
<comment type="similarity">
    <text evidence="2 9">Belongs to the TIM21 family.</text>
</comment>
<dbReference type="EMBL" id="BLLF01000009">
    <property type="protein sequence ID" value="GFH05815.1"/>
    <property type="molecule type" value="Genomic_DNA"/>
</dbReference>
<evidence type="ECO:0000256" key="2">
    <source>
        <dbReference type="ARBA" id="ARBA00010867"/>
    </source>
</evidence>
<evidence type="ECO:0000256" key="4">
    <source>
        <dbReference type="ARBA" id="ARBA00022792"/>
    </source>
</evidence>
<name>A0A699Y908_HAELA</name>
<evidence type="ECO:0000256" key="7">
    <source>
        <dbReference type="ARBA" id="ARBA00023128"/>
    </source>
</evidence>
<evidence type="ECO:0000313" key="11">
    <source>
        <dbReference type="Proteomes" id="UP000485058"/>
    </source>
</evidence>
<comment type="subunit">
    <text evidence="9">Component of the TIM23 complex.</text>
</comment>
<keyword evidence="6 9" id="KW-1133">Transmembrane helix</keyword>
<dbReference type="PANTHER" id="PTHR13032">
    <property type="entry name" value="MITOCHONDRIAL IMPORT INNER MEMBRANE TRANSLOCASE SUBUNIT TIM21"/>
    <property type="match status" value="1"/>
</dbReference>
<dbReference type="FunFam" id="3.10.450.320:FF:000002">
    <property type="entry name" value="Mitochondrial import inner membrane translocase subunit tim21"/>
    <property type="match status" value="1"/>
</dbReference>
<dbReference type="InterPro" id="IPR013261">
    <property type="entry name" value="Tim21"/>
</dbReference>
<evidence type="ECO:0000313" key="10">
    <source>
        <dbReference type="EMBL" id="GFH05815.1"/>
    </source>
</evidence>
<dbReference type="InterPro" id="IPR038552">
    <property type="entry name" value="Tim21_IMS_sf"/>
</dbReference>
<keyword evidence="5" id="KW-0809">Transit peptide</keyword>
<comment type="function">
    <text evidence="9">Essential component of the TIM23 complex, a complex that mediates the translocation of transit peptide-containing proteins across the mitochondrial inner membrane.</text>
</comment>